<evidence type="ECO:0000313" key="2">
    <source>
        <dbReference type="RefSeq" id="XP_033361783.1"/>
    </source>
</evidence>
<sequence>MQPRTFCFIAVFVGYTVFVYSALGTPVAVTEAATSEEQKILLDCQHSDYRTYIKCLRRQKRHHPVHGDFDHNCLESCVKKCQTERAADSCEKKCGHCLKKTKHKLQIITEYENECVSGNCNETSKNSNHSGNTNFTTNIEIHNVIGNGSGTCCPTCRPPVPCGYEPPCPPHICPPYWNPPRPYPQITAQPSIGLVFLLTFGCQYTNQWPCTDQYIRNPIGPIDCSGCLYPQIQTRCDVSCYNMAIHKQYGDGGISGTLG</sequence>
<proteinExistence type="predicted"/>
<dbReference type="KEGG" id="bvk:117240039"/>
<dbReference type="RefSeq" id="XP_033361783.1">
    <property type="nucleotide sequence ID" value="XM_033505892.1"/>
</dbReference>
<dbReference type="Proteomes" id="UP000504631">
    <property type="component" value="Unplaced"/>
</dbReference>
<evidence type="ECO:0000313" key="1">
    <source>
        <dbReference type="Proteomes" id="UP000504631"/>
    </source>
</evidence>
<reference evidence="2" key="1">
    <citation type="submission" date="2025-08" db="UniProtKB">
        <authorList>
            <consortium name="RefSeq"/>
        </authorList>
    </citation>
    <scope>IDENTIFICATION</scope>
    <source>
        <tissue evidence="2">Muscle</tissue>
    </source>
</reference>
<dbReference type="GeneID" id="117240039"/>
<organism evidence="1 2">
    <name type="scientific">Bombus vosnesenskii</name>
    <dbReference type="NCBI Taxonomy" id="207650"/>
    <lineage>
        <taxon>Eukaryota</taxon>
        <taxon>Metazoa</taxon>
        <taxon>Ecdysozoa</taxon>
        <taxon>Arthropoda</taxon>
        <taxon>Hexapoda</taxon>
        <taxon>Insecta</taxon>
        <taxon>Pterygota</taxon>
        <taxon>Neoptera</taxon>
        <taxon>Endopterygota</taxon>
        <taxon>Hymenoptera</taxon>
        <taxon>Apocrita</taxon>
        <taxon>Aculeata</taxon>
        <taxon>Apoidea</taxon>
        <taxon>Anthophila</taxon>
        <taxon>Apidae</taxon>
        <taxon>Bombus</taxon>
        <taxon>Pyrobombus</taxon>
    </lineage>
</organism>
<keyword evidence="1" id="KW-1185">Reference proteome</keyword>
<dbReference type="AlphaFoldDB" id="A0A6J3L832"/>
<protein>
    <submittedName>
        <fullName evidence="2">Uncharacterized protein LOC117240039</fullName>
    </submittedName>
</protein>
<name>A0A6J3L832_9HYME</name>
<gene>
    <name evidence="2" type="primary">LOC117240039</name>
</gene>
<accession>A0A6J3L832</accession>